<dbReference type="EMBL" id="BKCJ010413765">
    <property type="protein sequence ID" value="GFA37823.1"/>
    <property type="molecule type" value="Genomic_DNA"/>
</dbReference>
<feature type="transmembrane region" description="Helical" evidence="1">
    <location>
        <begin position="36"/>
        <end position="57"/>
    </location>
</feature>
<evidence type="ECO:0000313" key="2">
    <source>
        <dbReference type="EMBL" id="GFA37823.1"/>
    </source>
</evidence>
<organism evidence="2">
    <name type="scientific">Tanacetum cinerariifolium</name>
    <name type="common">Dalmatian daisy</name>
    <name type="synonym">Chrysanthemum cinerariifolium</name>
    <dbReference type="NCBI Taxonomy" id="118510"/>
    <lineage>
        <taxon>Eukaryota</taxon>
        <taxon>Viridiplantae</taxon>
        <taxon>Streptophyta</taxon>
        <taxon>Embryophyta</taxon>
        <taxon>Tracheophyta</taxon>
        <taxon>Spermatophyta</taxon>
        <taxon>Magnoliopsida</taxon>
        <taxon>eudicotyledons</taxon>
        <taxon>Gunneridae</taxon>
        <taxon>Pentapetalae</taxon>
        <taxon>asterids</taxon>
        <taxon>campanulids</taxon>
        <taxon>Asterales</taxon>
        <taxon>Asteraceae</taxon>
        <taxon>Asteroideae</taxon>
        <taxon>Anthemideae</taxon>
        <taxon>Anthemidinae</taxon>
        <taxon>Tanacetum</taxon>
    </lineage>
</organism>
<gene>
    <name evidence="2" type="ORF">Tci_609795</name>
</gene>
<reference evidence="2" key="1">
    <citation type="journal article" date="2019" name="Sci. Rep.">
        <title>Draft genome of Tanacetum cinerariifolium, the natural source of mosquito coil.</title>
        <authorList>
            <person name="Yamashiro T."/>
            <person name="Shiraishi A."/>
            <person name="Satake H."/>
            <person name="Nakayama K."/>
        </authorList>
    </citation>
    <scope>NUCLEOTIDE SEQUENCE</scope>
</reference>
<keyword evidence="1" id="KW-0472">Membrane</keyword>
<feature type="transmembrane region" description="Helical" evidence="1">
    <location>
        <begin position="104"/>
        <end position="122"/>
    </location>
</feature>
<proteinExistence type="predicted"/>
<name>A0A699JIJ5_TANCI</name>
<feature type="transmembrane region" description="Helical" evidence="1">
    <location>
        <begin position="6"/>
        <end position="24"/>
    </location>
</feature>
<accession>A0A699JIJ5</accession>
<feature type="non-terminal residue" evidence="2">
    <location>
        <position position="1"/>
    </location>
</feature>
<sequence>LCLVLNGFSSTMMVLGIPIMSACVHAKMSALALRKFLSSQLGILSLLMVRVLLAFFVSSPSFANREYDFTMTKLRVSVLERGCSPIVISNETSPTNQERFPENPTRMVFVFTLVALMVGFSFSKQSSMITSALLTLVTGRNIIPSLQSMLSDMVDFFGLSKLSLRSLETPLVATSLASTQVDLLVFLQAQNLQGIIYVSGNEGAGTFVFLLFDVMHSQVCLCELLLLAKVRLELCFEIFVIKDATCFLTTPPYSRGVFE</sequence>
<keyword evidence="1" id="KW-1133">Transmembrane helix</keyword>
<comment type="caution">
    <text evidence="2">The sequence shown here is derived from an EMBL/GenBank/DDBJ whole genome shotgun (WGS) entry which is preliminary data.</text>
</comment>
<feature type="non-terminal residue" evidence="2">
    <location>
        <position position="259"/>
    </location>
</feature>
<evidence type="ECO:0000256" key="1">
    <source>
        <dbReference type="SAM" id="Phobius"/>
    </source>
</evidence>
<keyword evidence="1" id="KW-0812">Transmembrane</keyword>
<dbReference type="AlphaFoldDB" id="A0A699JIJ5"/>
<protein>
    <submittedName>
        <fullName evidence="2">Uncharacterized protein</fullName>
    </submittedName>
</protein>